<dbReference type="EMBL" id="BSPC01000028">
    <property type="protein sequence ID" value="GLS20462.1"/>
    <property type="molecule type" value="Genomic_DNA"/>
</dbReference>
<comment type="caution">
    <text evidence="2">The sequence shown here is derived from an EMBL/GenBank/DDBJ whole genome shotgun (WGS) entry which is preliminary data.</text>
</comment>
<evidence type="ECO:0008006" key="4">
    <source>
        <dbReference type="Google" id="ProtNLM"/>
    </source>
</evidence>
<keyword evidence="3" id="KW-1185">Reference proteome</keyword>
<protein>
    <recommendedName>
        <fullName evidence="4">Glycerophosphoryl diester phosphodiesterase membrane domain-containing protein</fullName>
    </recommendedName>
</protein>
<keyword evidence="1" id="KW-0812">Transmembrane</keyword>
<feature type="transmembrane region" description="Helical" evidence="1">
    <location>
        <begin position="99"/>
        <end position="120"/>
    </location>
</feature>
<feature type="transmembrane region" description="Helical" evidence="1">
    <location>
        <begin position="166"/>
        <end position="186"/>
    </location>
</feature>
<dbReference type="RefSeq" id="WP_284313546.1">
    <property type="nucleotide sequence ID" value="NZ_BSPC01000028.1"/>
</dbReference>
<feature type="transmembrane region" description="Helical" evidence="1">
    <location>
        <begin position="60"/>
        <end position="87"/>
    </location>
</feature>
<feature type="transmembrane region" description="Helical" evidence="1">
    <location>
        <begin position="28"/>
        <end position="48"/>
    </location>
</feature>
<evidence type="ECO:0000313" key="3">
    <source>
        <dbReference type="Proteomes" id="UP001156882"/>
    </source>
</evidence>
<organism evidence="2 3">
    <name type="scientific">Labrys miyagiensis</name>
    <dbReference type="NCBI Taxonomy" id="346912"/>
    <lineage>
        <taxon>Bacteria</taxon>
        <taxon>Pseudomonadati</taxon>
        <taxon>Pseudomonadota</taxon>
        <taxon>Alphaproteobacteria</taxon>
        <taxon>Hyphomicrobiales</taxon>
        <taxon>Xanthobacteraceae</taxon>
        <taxon>Labrys</taxon>
    </lineage>
</organism>
<keyword evidence="1" id="KW-0472">Membrane</keyword>
<evidence type="ECO:0000313" key="2">
    <source>
        <dbReference type="EMBL" id="GLS20462.1"/>
    </source>
</evidence>
<sequence>MVDTPVLVPGFRIGSVAASAGQICLRSLPWLLVLNALPSLPALLILVLTGDSAQSASMAYLISLPISIILVIFAQGATILGTFRLLQGESFGLIISARAAWWTLPVLTGTGLLVGVIVMLGFAALFVPGLMAICVLYVTLPACIVERTGLVESLQRSAELTDGYRWPLFGLFLLTALPVMGLSALTDGLDDGSSPLVGMLGQEAATLLYSAVTAVLTTICFDHLRRVKGSFVMLH</sequence>
<proteinExistence type="predicted"/>
<reference evidence="3" key="1">
    <citation type="journal article" date="2019" name="Int. J. Syst. Evol. Microbiol.">
        <title>The Global Catalogue of Microorganisms (GCM) 10K type strain sequencing project: providing services to taxonomists for standard genome sequencing and annotation.</title>
        <authorList>
            <consortium name="The Broad Institute Genomics Platform"/>
            <consortium name="The Broad Institute Genome Sequencing Center for Infectious Disease"/>
            <person name="Wu L."/>
            <person name="Ma J."/>
        </authorList>
    </citation>
    <scope>NUCLEOTIDE SEQUENCE [LARGE SCALE GENOMIC DNA]</scope>
    <source>
        <strain evidence="3">NBRC 101365</strain>
    </source>
</reference>
<dbReference type="Proteomes" id="UP001156882">
    <property type="component" value="Unassembled WGS sequence"/>
</dbReference>
<keyword evidence="1" id="KW-1133">Transmembrane helix</keyword>
<accession>A0ABQ6CJD1</accession>
<feature type="transmembrane region" description="Helical" evidence="1">
    <location>
        <begin position="126"/>
        <end position="145"/>
    </location>
</feature>
<feature type="transmembrane region" description="Helical" evidence="1">
    <location>
        <begin position="206"/>
        <end position="224"/>
    </location>
</feature>
<name>A0ABQ6CJD1_9HYPH</name>
<gene>
    <name evidence="2" type="ORF">GCM10007874_34790</name>
</gene>
<evidence type="ECO:0000256" key="1">
    <source>
        <dbReference type="SAM" id="Phobius"/>
    </source>
</evidence>